<organism evidence="1 2">
    <name type="scientific">Fusarium zealandicum</name>
    <dbReference type="NCBI Taxonomy" id="1053134"/>
    <lineage>
        <taxon>Eukaryota</taxon>
        <taxon>Fungi</taxon>
        <taxon>Dikarya</taxon>
        <taxon>Ascomycota</taxon>
        <taxon>Pezizomycotina</taxon>
        <taxon>Sordariomycetes</taxon>
        <taxon>Hypocreomycetidae</taxon>
        <taxon>Hypocreales</taxon>
        <taxon>Nectriaceae</taxon>
        <taxon>Fusarium</taxon>
        <taxon>Fusarium staphyleae species complex</taxon>
    </lineage>
</organism>
<evidence type="ECO:0000313" key="1">
    <source>
        <dbReference type="EMBL" id="KAF4974772.1"/>
    </source>
</evidence>
<dbReference type="OrthoDB" id="3029913at2759"/>
<sequence length="207" mass="23385">MLLIGDQENTEAKTAINLRGEESVSAPPKYTLKVYTVRSKTRTYVPSNSLDPIDLVFSLRQSFINQWLKPLTRILVGLPYGKNPEDIDKIPNTAVPLMAATVDPPNPLMLSNLRLNVLKQWGAEEDPDLAGHIVFELIPLRQPGVLVSLLEDASFMLPRHEIASYYGTGQLRAKVKVLHEFLSDNGKRERATFRDYKYVVMQPAPWN</sequence>
<proteinExistence type="predicted"/>
<dbReference type="EMBL" id="JABEYC010000710">
    <property type="protein sequence ID" value="KAF4974772.1"/>
    <property type="molecule type" value="Genomic_DNA"/>
</dbReference>
<accession>A0A8H4UEC2</accession>
<evidence type="ECO:0000313" key="2">
    <source>
        <dbReference type="Proteomes" id="UP000635477"/>
    </source>
</evidence>
<name>A0A8H4UEC2_9HYPO</name>
<reference evidence="1" key="2">
    <citation type="submission" date="2020-05" db="EMBL/GenBank/DDBJ databases">
        <authorList>
            <person name="Kim H.-S."/>
            <person name="Proctor R.H."/>
            <person name="Brown D.W."/>
        </authorList>
    </citation>
    <scope>NUCLEOTIDE SEQUENCE</scope>
    <source>
        <strain evidence="1">NRRL 22465</strain>
    </source>
</reference>
<keyword evidence="2" id="KW-1185">Reference proteome</keyword>
<dbReference type="AlphaFoldDB" id="A0A8H4UEC2"/>
<dbReference type="Proteomes" id="UP000635477">
    <property type="component" value="Unassembled WGS sequence"/>
</dbReference>
<protein>
    <submittedName>
        <fullName evidence="1">Uncharacterized protein</fullName>
    </submittedName>
</protein>
<comment type="caution">
    <text evidence="1">The sequence shown here is derived from an EMBL/GenBank/DDBJ whole genome shotgun (WGS) entry which is preliminary data.</text>
</comment>
<gene>
    <name evidence="1" type="ORF">FZEAL_8369</name>
</gene>
<reference evidence="1" key="1">
    <citation type="journal article" date="2020" name="BMC Genomics">
        <title>Correction to: Identification and distribution of gene clusters required for synthesis of sphingolipid metabolism inhibitors in diverse species of the filamentous fungus Fusarium.</title>
        <authorList>
            <person name="Kim H.S."/>
            <person name="Lohmar J.M."/>
            <person name="Busman M."/>
            <person name="Brown D.W."/>
            <person name="Naumann T.A."/>
            <person name="Divon H.H."/>
            <person name="Lysoe E."/>
            <person name="Uhlig S."/>
            <person name="Proctor R.H."/>
        </authorList>
    </citation>
    <scope>NUCLEOTIDE SEQUENCE</scope>
    <source>
        <strain evidence="1">NRRL 22465</strain>
    </source>
</reference>